<dbReference type="Gene3D" id="3.30.750.24">
    <property type="entry name" value="STAS domain"/>
    <property type="match status" value="1"/>
</dbReference>
<comment type="caution">
    <text evidence="2">The sequence shown here is derived from an EMBL/GenBank/DDBJ whole genome shotgun (WGS) entry which is preliminary data.</text>
</comment>
<dbReference type="EMBL" id="JAENJH010000007">
    <property type="protein sequence ID" value="MBK1787746.1"/>
    <property type="molecule type" value="Genomic_DNA"/>
</dbReference>
<evidence type="ECO:0000313" key="3">
    <source>
        <dbReference type="Proteomes" id="UP000635245"/>
    </source>
</evidence>
<keyword evidence="3" id="KW-1185">Reference proteome</keyword>
<dbReference type="Pfam" id="PF01740">
    <property type="entry name" value="STAS"/>
    <property type="match status" value="1"/>
</dbReference>
<dbReference type="PANTHER" id="PTHR33495:SF2">
    <property type="entry name" value="ANTI-SIGMA FACTOR ANTAGONIST TM_1081-RELATED"/>
    <property type="match status" value="1"/>
</dbReference>
<organism evidence="2 3">
    <name type="scientific">Prauserella cavernicola</name>
    <dbReference type="NCBI Taxonomy" id="2800127"/>
    <lineage>
        <taxon>Bacteria</taxon>
        <taxon>Bacillati</taxon>
        <taxon>Actinomycetota</taxon>
        <taxon>Actinomycetes</taxon>
        <taxon>Pseudonocardiales</taxon>
        <taxon>Pseudonocardiaceae</taxon>
        <taxon>Prauserella</taxon>
    </lineage>
</organism>
<name>A0A934QWD2_9PSEU</name>
<reference evidence="2" key="1">
    <citation type="submission" date="2020-12" db="EMBL/GenBank/DDBJ databases">
        <title>Prauserella sp. ASG 168, a novel actinomycete isolated from cave rock.</title>
        <authorList>
            <person name="Suriyachadkun C."/>
        </authorList>
    </citation>
    <scope>NUCLEOTIDE SEQUENCE</scope>
    <source>
        <strain evidence="2">ASG 168</strain>
    </source>
</reference>
<dbReference type="InterPro" id="IPR002645">
    <property type="entry name" value="STAS_dom"/>
</dbReference>
<evidence type="ECO:0000313" key="2">
    <source>
        <dbReference type="EMBL" id="MBK1787746.1"/>
    </source>
</evidence>
<protein>
    <submittedName>
        <fullName evidence="2">STAS domain-containing protein</fullName>
    </submittedName>
</protein>
<dbReference type="PANTHER" id="PTHR33495">
    <property type="entry name" value="ANTI-SIGMA FACTOR ANTAGONIST TM_1081-RELATED-RELATED"/>
    <property type="match status" value="1"/>
</dbReference>
<proteinExistence type="predicted"/>
<dbReference type="Proteomes" id="UP000635245">
    <property type="component" value="Unassembled WGS sequence"/>
</dbReference>
<dbReference type="PROSITE" id="PS50801">
    <property type="entry name" value="STAS"/>
    <property type="match status" value="1"/>
</dbReference>
<sequence length="136" mass="13584">MKQIPRRSSLGPPRDPGLLSVTITSSGNGCLLATVVGELDAATAPALDAEIRALPDETTSALVLDLTRVGFCAAAGVSTLLDLLELTNSRGAPLALVADSAPVLRPLAILGLAGHFPTFTSRAAALASVGAAPASS</sequence>
<feature type="domain" description="STAS" evidence="1">
    <location>
        <begin position="28"/>
        <end position="129"/>
    </location>
</feature>
<dbReference type="InterPro" id="IPR036513">
    <property type="entry name" value="STAS_dom_sf"/>
</dbReference>
<dbReference type="GO" id="GO:0043856">
    <property type="term" value="F:anti-sigma factor antagonist activity"/>
    <property type="evidence" value="ECO:0007669"/>
    <property type="project" value="TreeGrafter"/>
</dbReference>
<dbReference type="SUPFAM" id="SSF52091">
    <property type="entry name" value="SpoIIaa-like"/>
    <property type="match status" value="1"/>
</dbReference>
<accession>A0A934QWD2</accession>
<dbReference type="CDD" id="cd07043">
    <property type="entry name" value="STAS_anti-anti-sigma_factors"/>
    <property type="match status" value="1"/>
</dbReference>
<dbReference type="AlphaFoldDB" id="A0A934QWD2"/>
<gene>
    <name evidence="2" type="ORF">JHE00_25745</name>
</gene>
<evidence type="ECO:0000259" key="1">
    <source>
        <dbReference type="PROSITE" id="PS50801"/>
    </source>
</evidence>
<dbReference type="RefSeq" id="WP_200322697.1">
    <property type="nucleotide sequence ID" value="NZ_JAENJH010000007.1"/>
</dbReference>